<feature type="region of interest" description="Disordered" evidence="8">
    <location>
        <begin position="514"/>
        <end position="534"/>
    </location>
</feature>
<keyword evidence="4" id="KW-0479">Metal-binding</keyword>
<dbReference type="GO" id="GO:0042744">
    <property type="term" value="P:hydrogen peroxide catabolic process"/>
    <property type="evidence" value="ECO:0007669"/>
    <property type="project" value="UniProtKB-KW"/>
</dbReference>
<evidence type="ECO:0000256" key="1">
    <source>
        <dbReference type="ARBA" id="ARBA00005329"/>
    </source>
</evidence>
<keyword evidence="6" id="KW-0408">Iron</keyword>
<dbReference type="PROSITE" id="PS00438">
    <property type="entry name" value="CATALASE_2"/>
    <property type="match status" value="1"/>
</dbReference>
<dbReference type="SUPFAM" id="SSF56634">
    <property type="entry name" value="Heme-dependent catalase-like"/>
    <property type="match status" value="1"/>
</dbReference>
<dbReference type="GO" id="GO:0005737">
    <property type="term" value="C:cytoplasm"/>
    <property type="evidence" value="ECO:0007669"/>
    <property type="project" value="TreeGrafter"/>
</dbReference>
<dbReference type="GO" id="GO:0046872">
    <property type="term" value="F:metal ion binding"/>
    <property type="evidence" value="ECO:0007669"/>
    <property type="project" value="UniProtKB-KW"/>
</dbReference>
<dbReference type="EMBL" id="MK934827">
    <property type="protein sequence ID" value="QDL90314.1"/>
    <property type="molecule type" value="Genomic_DNA"/>
</dbReference>
<dbReference type="GO" id="GO:0042542">
    <property type="term" value="P:response to hydrogen peroxide"/>
    <property type="evidence" value="ECO:0007669"/>
    <property type="project" value="TreeGrafter"/>
</dbReference>
<comment type="similarity">
    <text evidence="1">Belongs to the catalase family.</text>
</comment>
<evidence type="ECO:0000313" key="10">
    <source>
        <dbReference type="EMBL" id="QDL90314.1"/>
    </source>
</evidence>
<dbReference type="PANTHER" id="PTHR11465">
    <property type="entry name" value="CATALASE"/>
    <property type="match status" value="1"/>
</dbReference>
<protein>
    <submittedName>
        <fullName evidence="10">Catalase</fullName>
        <ecNumber evidence="10">1.11.1.6</ecNumber>
    </submittedName>
</protein>
<evidence type="ECO:0000256" key="5">
    <source>
        <dbReference type="ARBA" id="ARBA00023002"/>
    </source>
</evidence>
<organism evidence="10">
    <name type="scientific">Trypanosomatidae sp. Fi-14</name>
    <dbReference type="NCBI Taxonomy" id="2582832"/>
    <lineage>
        <taxon>Eukaryota</taxon>
        <taxon>Discoba</taxon>
        <taxon>Euglenozoa</taxon>
        <taxon>Kinetoplastea</taxon>
        <taxon>Metakinetoplastina</taxon>
        <taxon>Trypanosomatida</taxon>
        <taxon>Trypanosomatidae</taxon>
    </lineage>
</organism>
<dbReference type="InterPro" id="IPR011614">
    <property type="entry name" value="Catalase_core"/>
</dbReference>
<evidence type="ECO:0000256" key="3">
    <source>
        <dbReference type="ARBA" id="ARBA00022617"/>
    </source>
</evidence>
<evidence type="ECO:0000256" key="2">
    <source>
        <dbReference type="ARBA" id="ARBA00022559"/>
    </source>
</evidence>
<feature type="domain" description="Catalase core" evidence="9">
    <location>
        <begin position="26"/>
        <end position="410"/>
    </location>
</feature>
<dbReference type="InterPro" id="IPR020835">
    <property type="entry name" value="Catalase_sf"/>
</dbReference>
<evidence type="ECO:0000256" key="8">
    <source>
        <dbReference type="SAM" id="MobiDB-lite"/>
    </source>
</evidence>
<feature type="region of interest" description="Disordered" evidence="8">
    <location>
        <begin position="672"/>
        <end position="703"/>
    </location>
</feature>
<feature type="compositionally biased region" description="Basic residues" evidence="8">
    <location>
        <begin position="683"/>
        <end position="703"/>
    </location>
</feature>
<dbReference type="InterPro" id="IPR040333">
    <property type="entry name" value="Catalase_3"/>
</dbReference>
<dbReference type="PROSITE" id="PS51402">
    <property type="entry name" value="CATALASE_3"/>
    <property type="match status" value="1"/>
</dbReference>
<evidence type="ECO:0000256" key="6">
    <source>
        <dbReference type="ARBA" id="ARBA00023004"/>
    </source>
</evidence>
<dbReference type="AlphaFoldDB" id="A0A515HL55"/>
<dbReference type="SMR" id="A0A515HL55"/>
<dbReference type="Pfam" id="PF00199">
    <property type="entry name" value="Catalase"/>
    <property type="match status" value="1"/>
</dbReference>
<dbReference type="GO" id="GO:0004096">
    <property type="term" value="F:catalase activity"/>
    <property type="evidence" value="ECO:0007669"/>
    <property type="project" value="UniProtKB-EC"/>
</dbReference>
<dbReference type="FunFam" id="2.40.180.10:FF:000001">
    <property type="entry name" value="Catalase"/>
    <property type="match status" value="1"/>
</dbReference>
<dbReference type="PANTHER" id="PTHR11465:SF61">
    <property type="entry name" value="CATALASE"/>
    <property type="match status" value="1"/>
</dbReference>
<dbReference type="Gene3D" id="2.40.180.10">
    <property type="entry name" value="Catalase core domain"/>
    <property type="match status" value="1"/>
</dbReference>
<dbReference type="GO" id="GO:0020037">
    <property type="term" value="F:heme binding"/>
    <property type="evidence" value="ECO:0007669"/>
    <property type="project" value="InterPro"/>
</dbReference>
<dbReference type="SMART" id="SM01060">
    <property type="entry name" value="Catalase"/>
    <property type="match status" value="1"/>
</dbReference>
<feature type="region of interest" description="Disordered" evidence="8">
    <location>
        <begin position="612"/>
        <end position="636"/>
    </location>
</feature>
<proteinExistence type="inferred from homology"/>
<keyword evidence="5 10" id="KW-0560">Oxidoreductase</keyword>
<dbReference type="EC" id="1.11.1.6" evidence="10"/>
<evidence type="ECO:0000259" key="9">
    <source>
        <dbReference type="SMART" id="SM01060"/>
    </source>
</evidence>
<name>A0A515HL55_9TRYP</name>
<feature type="region of interest" description="Disordered" evidence="8">
    <location>
        <begin position="557"/>
        <end position="579"/>
    </location>
</feature>
<keyword evidence="3" id="KW-0349">Heme</keyword>
<dbReference type="CDD" id="cd08156">
    <property type="entry name" value="catalase_clade_3"/>
    <property type="match status" value="1"/>
</dbReference>
<reference evidence="10" key="1">
    <citation type="submission" date="2019-05" db="EMBL/GenBank/DDBJ databases">
        <title>An enigmatic catalase of Blastocrithidia.</title>
        <authorList>
            <person name="Bianchi C."/>
            <person name="Kraeva N."/>
            <person name="Zahonova K."/>
            <person name="Horakova E."/>
            <person name="Kostygov A.Y."/>
            <person name="Lukes J."/>
            <person name="Yurchenko V."/>
        </authorList>
    </citation>
    <scope>NUCLEOTIDE SEQUENCE</scope>
    <source>
        <strain evidence="10">Fi-14</strain>
    </source>
</reference>
<feature type="compositionally biased region" description="Pro residues" evidence="8">
    <location>
        <begin position="521"/>
        <end position="534"/>
    </location>
</feature>
<accession>A0A515HL55</accession>
<evidence type="ECO:0000256" key="7">
    <source>
        <dbReference type="ARBA" id="ARBA00023324"/>
    </source>
</evidence>
<dbReference type="InterPro" id="IPR024708">
    <property type="entry name" value="Catalase_AS"/>
</dbReference>
<keyword evidence="2 10" id="KW-0575">Peroxidase</keyword>
<sequence length="703" mass="78562">MPPSTPPPLEQKKPSPLPHYSPTFLTTAAGVPVVDNNNSATAGPRGLLLSQDIWLNEKLANFVHEVIPERRMHAKGAGAFGTFTVTNDITRYTRAALFSEVGKKTEMFARFSTVAGERGSADAERDLRGFSLRFYTEEGNWDLVGNNTPVFFFRDPKKFVDLNHAIKRDPRSGLRNATFKWDFWTLLPEALHQVTITMSDRGIPDGYRHMHGFGSHTFSFINHEQQRHWVKFHLLTQQGIKNLTDDEAAILRGVDPDSSTRDLFQAIDRGDYPRWTMYVQIMPEADAATVPYHPFDLTKVWPHADYPLIEVGVMELNRNPENYFRDVEQCVFSPSNVPPGIGFSPDRMLQSRLFNYLDAGRYRVGTNYFQIPVNRARCPVFSNHRDGHVRVDDNYGGRPHYEPNSFAQWQSQPQYREPPLKLEGCADVYNFREDDDDYFSQPRALFLLMTPAQRQALFDNTARHFEDAAAFVKERHAQNCERCHPDYGRGVRAAMARLNPIKPGESCCPPAHVSSDAWATRPPPGRSVQPPEPPLYAHDGVRMGCCVGKAMPPAPPPPCNVYTGADEEQQQQQQQQDEDARYADVAMCCPFLQARAAAASALATYTDAVQQQQQQQHKRQNAGKAEARRGAARAAAAAASSTCPAALPTAPQQKQQPATCVRGAAITITSITPAPSGASGTVTRKRKVVKTHKKHRPSRGAPC</sequence>
<dbReference type="InterPro" id="IPR018028">
    <property type="entry name" value="Catalase"/>
</dbReference>
<keyword evidence="7" id="KW-0376">Hydrogen peroxide</keyword>
<dbReference type="InterPro" id="IPR010582">
    <property type="entry name" value="Catalase_immune_responsive"/>
</dbReference>
<dbReference type="Pfam" id="PF06628">
    <property type="entry name" value="Catalase-rel"/>
    <property type="match status" value="1"/>
</dbReference>
<dbReference type="PRINTS" id="PR00067">
    <property type="entry name" value="CATALASE"/>
</dbReference>
<evidence type="ECO:0000256" key="4">
    <source>
        <dbReference type="ARBA" id="ARBA00022723"/>
    </source>
</evidence>